<evidence type="ECO:0000313" key="3">
    <source>
        <dbReference type="Proteomes" id="UP000318538"/>
    </source>
</evidence>
<reference evidence="2 3" key="1">
    <citation type="submission" date="2019-02" db="EMBL/GenBank/DDBJ databases">
        <title>Deep-cultivation of Planctomycetes and their phenomic and genomic characterization uncovers novel biology.</title>
        <authorList>
            <person name="Wiegand S."/>
            <person name="Jogler M."/>
            <person name="Boedeker C."/>
            <person name="Pinto D."/>
            <person name="Vollmers J."/>
            <person name="Rivas-Marin E."/>
            <person name="Kohn T."/>
            <person name="Peeters S.H."/>
            <person name="Heuer A."/>
            <person name="Rast P."/>
            <person name="Oberbeckmann S."/>
            <person name="Bunk B."/>
            <person name="Jeske O."/>
            <person name="Meyerdierks A."/>
            <person name="Storesund J.E."/>
            <person name="Kallscheuer N."/>
            <person name="Luecker S."/>
            <person name="Lage O.M."/>
            <person name="Pohl T."/>
            <person name="Merkel B.J."/>
            <person name="Hornburger P."/>
            <person name="Mueller R.-W."/>
            <person name="Bruemmer F."/>
            <person name="Labrenz M."/>
            <person name="Spormann A.M."/>
            <person name="Op den Camp H."/>
            <person name="Overmann J."/>
            <person name="Amann R."/>
            <person name="Jetten M.S.M."/>
            <person name="Mascher T."/>
            <person name="Medema M.H."/>
            <person name="Devos D.P."/>
            <person name="Kaster A.-K."/>
            <person name="Ovreas L."/>
            <person name="Rohde M."/>
            <person name="Galperin M.Y."/>
            <person name="Jogler C."/>
        </authorList>
    </citation>
    <scope>NUCLEOTIDE SEQUENCE [LARGE SCALE GENOMIC DNA]</scope>
    <source>
        <strain evidence="2 3">K22_7</strain>
    </source>
</reference>
<accession>A0A517NEB4</accession>
<dbReference type="Proteomes" id="UP000318538">
    <property type="component" value="Chromosome"/>
</dbReference>
<proteinExistence type="predicted"/>
<protein>
    <submittedName>
        <fullName evidence="2">Uncharacterized protein</fullName>
    </submittedName>
</protein>
<evidence type="ECO:0000256" key="1">
    <source>
        <dbReference type="SAM" id="MobiDB-lite"/>
    </source>
</evidence>
<sequence length="64" mass="6963">MLHLSRTDQTSRLISMGLDPDNHQPPLCQSRSAKIGSLPTCVPAVRPHWNSDQSVTRCVAAPPS</sequence>
<organism evidence="2 3">
    <name type="scientific">Rubripirellula lacrimiformis</name>
    <dbReference type="NCBI Taxonomy" id="1930273"/>
    <lineage>
        <taxon>Bacteria</taxon>
        <taxon>Pseudomonadati</taxon>
        <taxon>Planctomycetota</taxon>
        <taxon>Planctomycetia</taxon>
        <taxon>Pirellulales</taxon>
        <taxon>Pirellulaceae</taxon>
        <taxon>Rubripirellula</taxon>
    </lineage>
</organism>
<dbReference type="EMBL" id="CP036525">
    <property type="protein sequence ID" value="QDT05479.1"/>
    <property type="molecule type" value="Genomic_DNA"/>
</dbReference>
<feature type="region of interest" description="Disordered" evidence="1">
    <location>
        <begin position="1"/>
        <end position="25"/>
    </location>
</feature>
<dbReference type="KEGG" id="rlc:K227x_38790"/>
<keyword evidence="3" id="KW-1185">Reference proteome</keyword>
<evidence type="ECO:0000313" key="2">
    <source>
        <dbReference type="EMBL" id="QDT05479.1"/>
    </source>
</evidence>
<dbReference type="AlphaFoldDB" id="A0A517NEB4"/>
<name>A0A517NEB4_9BACT</name>
<gene>
    <name evidence="2" type="ORF">K227x_38790</name>
</gene>